<keyword evidence="1" id="KW-0472">Membrane</keyword>
<organism evidence="3">
    <name type="scientific">Selaginella moellendorffii</name>
    <name type="common">Spikemoss</name>
    <dbReference type="NCBI Taxonomy" id="88036"/>
    <lineage>
        <taxon>Eukaryota</taxon>
        <taxon>Viridiplantae</taxon>
        <taxon>Streptophyta</taxon>
        <taxon>Embryophyta</taxon>
        <taxon>Tracheophyta</taxon>
        <taxon>Lycopodiopsida</taxon>
        <taxon>Selaginellales</taxon>
        <taxon>Selaginellaceae</taxon>
        <taxon>Selaginella</taxon>
    </lineage>
</organism>
<gene>
    <name evidence="2" type="ORF">SELMODRAFT_420358</name>
</gene>
<dbReference type="InterPro" id="IPR008658">
    <property type="entry name" value="KAP3"/>
</dbReference>
<dbReference type="STRING" id="88036.D8SBR2"/>
<name>D8SBR2_SELML</name>
<keyword evidence="3" id="KW-1185">Reference proteome</keyword>
<evidence type="ECO:0000313" key="3">
    <source>
        <dbReference type="Proteomes" id="UP000001514"/>
    </source>
</evidence>
<dbReference type="SMART" id="SM01297">
    <property type="entry name" value="KAP"/>
    <property type="match status" value="1"/>
</dbReference>
<dbReference type="InterPro" id="IPR016024">
    <property type="entry name" value="ARM-type_fold"/>
</dbReference>
<protein>
    <submittedName>
        <fullName evidence="2">Uncharacterized protein</fullName>
    </submittedName>
</protein>
<dbReference type="KEGG" id="smo:SELMODRAFT_420358"/>
<dbReference type="PANTHER" id="PTHR15605:SF2">
    <property type="entry name" value="KINESIN-ASSOCIATED PROTEIN 3"/>
    <property type="match status" value="1"/>
</dbReference>
<dbReference type="Gene3D" id="1.25.10.10">
    <property type="entry name" value="Leucine-rich Repeat Variant"/>
    <property type="match status" value="1"/>
</dbReference>
<dbReference type="PANTHER" id="PTHR15605">
    <property type="entry name" value="KINESIN-ASSOCIATED PROTEINS"/>
    <property type="match status" value="1"/>
</dbReference>
<sequence>MASERQGGWVMIRQNATEQELEQLETCLGNLYEDLDSKVIYATSVILKLAQKIECLAALATHRSALVAFDYCPGCALSRILREDGQKSFMLRINIISVFFIFSFFKNFHQNVGRATLQALSSEIQIILSQLIPDTKDKIRRLDQERLLYMSLRLLLNLAHNIHIEEKMKKFFLVNILSIPSINIYRAIIFLRKLSIFKENKDIMRKIGVIPIVSHLLPSGNELLVHPVLGLLRNLSFDPLLRSQMIKCNLIQTVGALINQLKFEHAGCSFLYCISMDVSLRSAFAETVVVPNLLKIILSEPMRDVPEEVMALFVNLTTVVPNAEVIRNVSLLEESKSFLLCFVPDLVKFFVQGQPSIQVEVLGALNNMVWFEETTDELVQRDLLLAFARNIQSTNNEILQEICMFLGAVSSNRTAHMISEAGLAVKMCSVFLEKAKGDCLINQYMVVQFLFMLSRFLLFEPTRKDILTVSDRIAGYVFSLTRDSNIAVAKFADTLFNILMEVDHDNYMHLKYMRFKAFNNIEYLD</sequence>
<dbReference type="GO" id="GO:0016939">
    <property type="term" value="C:kinesin II complex"/>
    <property type="evidence" value="ECO:0000318"/>
    <property type="project" value="GO_Central"/>
</dbReference>
<dbReference type="Pfam" id="PF05804">
    <property type="entry name" value="KAP"/>
    <property type="match status" value="2"/>
</dbReference>
<evidence type="ECO:0000256" key="1">
    <source>
        <dbReference type="SAM" id="Phobius"/>
    </source>
</evidence>
<dbReference type="Proteomes" id="UP000001514">
    <property type="component" value="Unassembled WGS sequence"/>
</dbReference>
<proteinExistence type="predicted"/>
<reference evidence="2 3" key="1">
    <citation type="journal article" date="2011" name="Science">
        <title>The Selaginella genome identifies genetic changes associated with the evolution of vascular plants.</title>
        <authorList>
            <person name="Banks J.A."/>
            <person name="Nishiyama T."/>
            <person name="Hasebe M."/>
            <person name="Bowman J.L."/>
            <person name="Gribskov M."/>
            <person name="dePamphilis C."/>
            <person name="Albert V.A."/>
            <person name="Aono N."/>
            <person name="Aoyama T."/>
            <person name="Ambrose B.A."/>
            <person name="Ashton N.W."/>
            <person name="Axtell M.J."/>
            <person name="Barker E."/>
            <person name="Barker M.S."/>
            <person name="Bennetzen J.L."/>
            <person name="Bonawitz N.D."/>
            <person name="Chapple C."/>
            <person name="Cheng C."/>
            <person name="Correa L.G."/>
            <person name="Dacre M."/>
            <person name="DeBarry J."/>
            <person name="Dreyer I."/>
            <person name="Elias M."/>
            <person name="Engstrom E.M."/>
            <person name="Estelle M."/>
            <person name="Feng L."/>
            <person name="Finet C."/>
            <person name="Floyd S.K."/>
            <person name="Frommer W.B."/>
            <person name="Fujita T."/>
            <person name="Gramzow L."/>
            <person name="Gutensohn M."/>
            <person name="Harholt J."/>
            <person name="Hattori M."/>
            <person name="Heyl A."/>
            <person name="Hirai T."/>
            <person name="Hiwatashi Y."/>
            <person name="Ishikawa M."/>
            <person name="Iwata M."/>
            <person name="Karol K.G."/>
            <person name="Koehler B."/>
            <person name="Kolukisaoglu U."/>
            <person name="Kubo M."/>
            <person name="Kurata T."/>
            <person name="Lalonde S."/>
            <person name="Li K."/>
            <person name="Li Y."/>
            <person name="Litt A."/>
            <person name="Lyons E."/>
            <person name="Manning G."/>
            <person name="Maruyama T."/>
            <person name="Michael T.P."/>
            <person name="Mikami K."/>
            <person name="Miyazaki S."/>
            <person name="Morinaga S."/>
            <person name="Murata T."/>
            <person name="Mueller-Roeber B."/>
            <person name="Nelson D.R."/>
            <person name="Obara M."/>
            <person name="Oguri Y."/>
            <person name="Olmstead R.G."/>
            <person name="Onodera N."/>
            <person name="Petersen B.L."/>
            <person name="Pils B."/>
            <person name="Prigge M."/>
            <person name="Rensing S.A."/>
            <person name="Riano-Pachon D.M."/>
            <person name="Roberts A.W."/>
            <person name="Sato Y."/>
            <person name="Scheller H.V."/>
            <person name="Schulz B."/>
            <person name="Schulz C."/>
            <person name="Shakirov E.V."/>
            <person name="Shibagaki N."/>
            <person name="Shinohara N."/>
            <person name="Shippen D.E."/>
            <person name="Soerensen I."/>
            <person name="Sotooka R."/>
            <person name="Sugimoto N."/>
            <person name="Sugita M."/>
            <person name="Sumikawa N."/>
            <person name="Tanurdzic M."/>
            <person name="Theissen G."/>
            <person name="Ulvskov P."/>
            <person name="Wakazuki S."/>
            <person name="Weng J.K."/>
            <person name="Willats W.W."/>
            <person name="Wipf D."/>
            <person name="Wolf P.G."/>
            <person name="Yang L."/>
            <person name="Zimmer A.D."/>
            <person name="Zhu Q."/>
            <person name="Mitros T."/>
            <person name="Hellsten U."/>
            <person name="Loque D."/>
            <person name="Otillar R."/>
            <person name="Salamov A."/>
            <person name="Schmutz J."/>
            <person name="Shapiro H."/>
            <person name="Lindquist E."/>
            <person name="Lucas S."/>
            <person name="Rokhsar D."/>
            <person name="Grigoriev I.V."/>
        </authorList>
    </citation>
    <scope>NUCLEOTIDE SEQUENCE [LARGE SCALE GENOMIC DNA]</scope>
</reference>
<accession>D8SBR2</accession>
<dbReference type="GO" id="GO:0005930">
    <property type="term" value="C:axoneme"/>
    <property type="evidence" value="ECO:0000318"/>
    <property type="project" value="GO_Central"/>
</dbReference>
<dbReference type="GO" id="GO:0044782">
    <property type="term" value="P:cilium organization"/>
    <property type="evidence" value="ECO:0000318"/>
    <property type="project" value="GO_Central"/>
</dbReference>
<keyword evidence="1" id="KW-0812">Transmembrane</keyword>
<dbReference type="GO" id="GO:0019894">
    <property type="term" value="F:kinesin binding"/>
    <property type="evidence" value="ECO:0007669"/>
    <property type="project" value="InterPro"/>
</dbReference>
<dbReference type="GO" id="GO:0035869">
    <property type="term" value="C:ciliary transition zone"/>
    <property type="evidence" value="ECO:0000318"/>
    <property type="project" value="GO_Central"/>
</dbReference>
<dbReference type="SUPFAM" id="SSF48371">
    <property type="entry name" value="ARM repeat"/>
    <property type="match status" value="1"/>
</dbReference>
<dbReference type="AlphaFoldDB" id="D8SBR2"/>
<feature type="transmembrane region" description="Helical" evidence="1">
    <location>
        <begin position="171"/>
        <end position="191"/>
    </location>
</feature>
<feature type="transmembrane region" description="Helical" evidence="1">
    <location>
        <begin position="89"/>
        <end position="105"/>
    </location>
</feature>
<dbReference type="InterPro" id="IPR011989">
    <property type="entry name" value="ARM-like"/>
</dbReference>
<dbReference type="Gramene" id="EFJ17966">
    <property type="protein sequence ID" value="EFJ17966"/>
    <property type="gene ID" value="SELMODRAFT_420358"/>
</dbReference>
<dbReference type="eggNOG" id="KOG1222">
    <property type="taxonomic scope" value="Eukaryota"/>
</dbReference>
<dbReference type="GO" id="GO:0007018">
    <property type="term" value="P:microtubule-based movement"/>
    <property type="evidence" value="ECO:0000318"/>
    <property type="project" value="GO_Central"/>
</dbReference>
<dbReference type="InParanoid" id="D8SBR2"/>
<keyword evidence="1" id="KW-1133">Transmembrane helix</keyword>
<evidence type="ECO:0000313" key="2">
    <source>
        <dbReference type="EMBL" id="EFJ17966.1"/>
    </source>
</evidence>
<dbReference type="EMBL" id="GL377611">
    <property type="protein sequence ID" value="EFJ17966.1"/>
    <property type="molecule type" value="Genomic_DNA"/>
</dbReference>
<dbReference type="HOGENOM" id="CLU_009879_0_0_1"/>